<dbReference type="InterPro" id="IPR010994">
    <property type="entry name" value="RuvA_2-like"/>
</dbReference>
<dbReference type="PANTHER" id="PTHR21180">
    <property type="entry name" value="ENDONUCLEASE/EXONUCLEASE/PHOSPHATASE FAMILY DOMAIN-CONTAINING PROTEIN 1"/>
    <property type="match status" value="1"/>
</dbReference>
<dbReference type="AlphaFoldDB" id="A0A2U3D7D5"/>
<dbReference type="GO" id="GO:0006281">
    <property type="term" value="P:DNA repair"/>
    <property type="evidence" value="ECO:0007669"/>
    <property type="project" value="InterPro"/>
</dbReference>
<sequence>MQNVIFKKGFVAFLFGAILLMAWLNYFIHGINIFSFRKQETARVSQAVERQTASSQVQQKRTQTNPSDLMTVYIIGAVQRPGLYHLPLDARIDVALRAAGGPTLDADLAAINLAAVVEDGMEIVIPSLHQGSTVAGTSAFATVTTSQAIIHPRKKGKLQEGERISLNRANLQMLMEIPGIGEKKAERILMYKASHGAFTSLSQLREVQGMGEKLLAKIFPYLTL</sequence>
<proteinExistence type="predicted"/>
<gene>
    <name evidence="3" type="ORF">BM613_09980</name>
</gene>
<dbReference type="EMBL" id="MPDK01000017">
    <property type="protein sequence ID" value="PWI57187.1"/>
    <property type="molecule type" value="Genomic_DNA"/>
</dbReference>
<dbReference type="PANTHER" id="PTHR21180:SF32">
    <property type="entry name" value="ENDONUCLEASE_EXONUCLEASE_PHOSPHATASE FAMILY DOMAIN-CONTAINING PROTEIN 1"/>
    <property type="match status" value="1"/>
</dbReference>
<evidence type="ECO:0000259" key="2">
    <source>
        <dbReference type="SMART" id="SM00278"/>
    </source>
</evidence>
<keyword evidence="1" id="KW-0472">Membrane</keyword>
<feature type="transmembrane region" description="Helical" evidence="1">
    <location>
        <begin position="9"/>
        <end position="28"/>
    </location>
</feature>
<dbReference type="SMART" id="SM00278">
    <property type="entry name" value="HhH1"/>
    <property type="match status" value="2"/>
</dbReference>
<dbReference type="RefSeq" id="WP_109431049.1">
    <property type="nucleotide sequence ID" value="NZ_MPDK01000017.1"/>
</dbReference>
<dbReference type="InterPro" id="IPR003583">
    <property type="entry name" value="Hlx-hairpin-Hlx_DNA-bd_motif"/>
</dbReference>
<dbReference type="NCBIfam" id="TIGR00426">
    <property type="entry name" value="competence protein ComEA helix-hairpin-helix repeat region"/>
    <property type="match status" value="1"/>
</dbReference>
<name>A0A2U3D7D5_SULT2</name>
<reference evidence="3 4" key="1">
    <citation type="submission" date="2016-11" db="EMBL/GenBank/DDBJ databases">
        <title>Comparative genomics of Acidibacillus ferroxidans species.</title>
        <authorList>
            <person name="Oliveira G."/>
            <person name="Nunes G."/>
            <person name="Oliveira R."/>
            <person name="Araujo F."/>
            <person name="Salim A."/>
            <person name="Scholte L."/>
            <person name="Morais D."/>
            <person name="Nancucheo I."/>
            <person name="Johnson D.B."/>
            <person name="Grail B."/>
            <person name="Bittencourt J."/>
            <person name="Valadares R."/>
        </authorList>
    </citation>
    <scope>NUCLEOTIDE SEQUENCE [LARGE SCALE GENOMIC DNA]</scope>
    <source>
        <strain evidence="3 4">Y002</strain>
    </source>
</reference>
<dbReference type="GO" id="GO:0015627">
    <property type="term" value="C:type II protein secretion system complex"/>
    <property type="evidence" value="ECO:0007669"/>
    <property type="project" value="TreeGrafter"/>
</dbReference>
<dbReference type="Gene3D" id="1.10.150.310">
    <property type="entry name" value="Tex RuvX-like domain-like"/>
    <property type="match status" value="1"/>
</dbReference>
<feature type="domain" description="Helix-hairpin-helix DNA-binding motif class 1" evidence="2">
    <location>
        <begin position="202"/>
        <end position="221"/>
    </location>
</feature>
<keyword evidence="4" id="KW-1185">Reference proteome</keyword>
<keyword evidence="1" id="KW-1133">Transmembrane helix</keyword>
<dbReference type="Pfam" id="PF10531">
    <property type="entry name" value="SLBB"/>
    <property type="match status" value="1"/>
</dbReference>
<protein>
    <recommendedName>
        <fullName evidence="2">Helix-hairpin-helix DNA-binding motif class 1 domain-containing protein</fullName>
    </recommendedName>
</protein>
<dbReference type="InterPro" id="IPR051675">
    <property type="entry name" value="Endo/Exo/Phosphatase_dom_1"/>
</dbReference>
<dbReference type="InterPro" id="IPR004509">
    <property type="entry name" value="Competence_ComEA_HhH"/>
</dbReference>
<feature type="domain" description="Helix-hairpin-helix DNA-binding motif class 1" evidence="2">
    <location>
        <begin position="172"/>
        <end position="191"/>
    </location>
</feature>
<dbReference type="GO" id="GO:0003677">
    <property type="term" value="F:DNA binding"/>
    <property type="evidence" value="ECO:0007669"/>
    <property type="project" value="InterPro"/>
</dbReference>
<accession>A0A2U3D7D5</accession>
<dbReference type="Gene3D" id="3.10.560.10">
    <property type="entry name" value="Outer membrane lipoprotein wza domain like"/>
    <property type="match status" value="1"/>
</dbReference>
<evidence type="ECO:0000313" key="4">
    <source>
        <dbReference type="Proteomes" id="UP000245380"/>
    </source>
</evidence>
<dbReference type="SUPFAM" id="SSF47781">
    <property type="entry name" value="RuvA domain 2-like"/>
    <property type="match status" value="1"/>
</dbReference>
<dbReference type="Pfam" id="PF12836">
    <property type="entry name" value="HHH_3"/>
    <property type="match status" value="1"/>
</dbReference>
<keyword evidence="1" id="KW-0812">Transmembrane</keyword>
<evidence type="ECO:0000313" key="3">
    <source>
        <dbReference type="EMBL" id="PWI57187.1"/>
    </source>
</evidence>
<dbReference type="OrthoDB" id="9790239at2"/>
<comment type="caution">
    <text evidence="3">The sequence shown here is derived from an EMBL/GenBank/DDBJ whole genome shotgun (WGS) entry which is preliminary data.</text>
</comment>
<organism evidence="3 4">
    <name type="scientific">Sulfoacidibacillus thermotolerans</name>
    <name type="common">Acidibacillus sulfuroxidans</name>
    <dbReference type="NCBI Taxonomy" id="1765684"/>
    <lineage>
        <taxon>Bacteria</taxon>
        <taxon>Bacillati</taxon>
        <taxon>Bacillota</taxon>
        <taxon>Bacilli</taxon>
        <taxon>Bacillales</taxon>
        <taxon>Alicyclobacillaceae</taxon>
        <taxon>Sulfoacidibacillus</taxon>
    </lineage>
</organism>
<evidence type="ECO:0000256" key="1">
    <source>
        <dbReference type="SAM" id="Phobius"/>
    </source>
</evidence>
<dbReference type="Proteomes" id="UP000245380">
    <property type="component" value="Unassembled WGS sequence"/>
</dbReference>
<dbReference type="InterPro" id="IPR019554">
    <property type="entry name" value="Soluble_ligand-bd"/>
</dbReference>
<dbReference type="GO" id="GO:0015628">
    <property type="term" value="P:protein secretion by the type II secretion system"/>
    <property type="evidence" value="ECO:0007669"/>
    <property type="project" value="TreeGrafter"/>
</dbReference>